<keyword evidence="3" id="KW-1185">Reference proteome</keyword>
<proteinExistence type="predicted"/>
<organism evidence="2 3">
    <name type="scientific">Planobispora longispora</name>
    <dbReference type="NCBI Taxonomy" id="28887"/>
    <lineage>
        <taxon>Bacteria</taxon>
        <taxon>Bacillati</taxon>
        <taxon>Actinomycetota</taxon>
        <taxon>Actinomycetes</taxon>
        <taxon>Streptosporangiales</taxon>
        <taxon>Streptosporangiaceae</taxon>
        <taxon>Planobispora</taxon>
    </lineage>
</organism>
<dbReference type="EMBL" id="BOOH01000060">
    <property type="protein sequence ID" value="GIH80504.1"/>
    <property type="molecule type" value="Genomic_DNA"/>
</dbReference>
<comment type="caution">
    <text evidence="2">The sequence shown here is derived from an EMBL/GenBank/DDBJ whole genome shotgun (WGS) entry which is preliminary data.</text>
</comment>
<evidence type="ECO:0000313" key="2">
    <source>
        <dbReference type="EMBL" id="GIH80504.1"/>
    </source>
</evidence>
<reference evidence="2 3" key="1">
    <citation type="submission" date="2021-01" db="EMBL/GenBank/DDBJ databases">
        <title>Whole genome shotgun sequence of Planobispora longispora NBRC 13918.</title>
        <authorList>
            <person name="Komaki H."/>
            <person name="Tamura T."/>
        </authorList>
    </citation>
    <scope>NUCLEOTIDE SEQUENCE [LARGE SCALE GENOMIC DNA]</scope>
    <source>
        <strain evidence="2 3">NBRC 13918</strain>
    </source>
</reference>
<dbReference type="Proteomes" id="UP000616724">
    <property type="component" value="Unassembled WGS sequence"/>
</dbReference>
<evidence type="ECO:0000313" key="3">
    <source>
        <dbReference type="Proteomes" id="UP000616724"/>
    </source>
</evidence>
<sequence>MACYRQNGVPGAGDPEVEADGSVGVPGIPERIPAAAQTACAPLERRAAAIGKGGGEERYTAAQIEQLRKLARCFREHGVHDWPDPDDEGRFPVNQRLADLGKRAWLPAREACKQYFVGRGMRVVEPGDRNKGD</sequence>
<gene>
    <name evidence="2" type="ORF">Plo01_69330</name>
</gene>
<evidence type="ECO:0000256" key="1">
    <source>
        <dbReference type="SAM" id="MobiDB-lite"/>
    </source>
</evidence>
<dbReference type="AlphaFoldDB" id="A0A8J3RSP7"/>
<name>A0A8J3RSP7_9ACTN</name>
<accession>A0A8J3RSP7</accession>
<feature type="region of interest" description="Disordered" evidence="1">
    <location>
        <begin position="1"/>
        <end position="26"/>
    </location>
</feature>
<protein>
    <submittedName>
        <fullName evidence="2">Uncharacterized protein</fullName>
    </submittedName>
</protein>